<dbReference type="InterPro" id="IPR019826">
    <property type="entry name" value="Carboxylesterase_B_AS"/>
</dbReference>
<comment type="similarity">
    <text evidence="1 3">Belongs to the type-B carboxylesterase/lipase family.</text>
</comment>
<dbReference type="Pfam" id="PF00135">
    <property type="entry name" value="COesterase"/>
    <property type="match status" value="1"/>
</dbReference>
<keyword evidence="2 3" id="KW-0378">Hydrolase</keyword>
<name>A0A1S1Q554_9ACTN</name>
<dbReference type="PANTHER" id="PTHR43918">
    <property type="entry name" value="ACETYLCHOLINESTERASE"/>
    <property type="match status" value="1"/>
</dbReference>
<evidence type="ECO:0000313" key="5">
    <source>
        <dbReference type="EMBL" id="OHV27304.1"/>
    </source>
</evidence>
<keyword evidence="6" id="KW-1185">Reference proteome</keyword>
<dbReference type="InterPro" id="IPR002018">
    <property type="entry name" value="CarbesteraseB"/>
</dbReference>
<accession>A0A1S1Q554</accession>
<dbReference type="Proteomes" id="UP000179769">
    <property type="component" value="Unassembled WGS sequence"/>
</dbReference>
<dbReference type="PANTHER" id="PTHR43918:SF4">
    <property type="entry name" value="CARBOXYLIC ESTER HYDROLASE"/>
    <property type="match status" value="1"/>
</dbReference>
<proteinExistence type="inferred from homology"/>
<dbReference type="SUPFAM" id="SSF53474">
    <property type="entry name" value="alpha/beta-Hydrolases"/>
    <property type="match status" value="1"/>
</dbReference>
<dbReference type="Gene3D" id="3.40.50.1820">
    <property type="entry name" value="alpha/beta hydrolase"/>
    <property type="match status" value="1"/>
</dbReference>
<dbReference type="GO" id="GO:0052689">
    <property type="term" value="F:carboxylic ester hydrolase activity"/>
    <property type="evidence" value="ECO:0007669"/>
    <property type="project" value="TreeGrafter"/>
</dbReference>
<dbReference type="PROSITE" id="PS00122">
    <property type="entry name" value="CARBOXYLESTERASE_B_1"/>
    <property type="match status" value="1"/>
</dbReference>
<dbReference type="InterPro" id="IPR029058">
    <property type="entry name" value="AB_hydrolase_fold"/>
</dbReference>
<reference evidence="6" key="1">
    <citation type="submission" date="2016-07" db="EMBL/GenBank/DDBJ databases">
        <title>Frankia sp. NRRL B-16219 Genome sequencing.</title>
        <authorList>
            <person name="Ghodhbane-Gtari F."/>
            <person name="Swanson E."/>
            <person name="Gueddou A."/>
            <person name="Louati M."/>
            <person name="Nouioui I."/>
            <person name="Hezbri K."/>
            <person name="Abebe-Akele F."/>
            <person name="Simpson S."/>
            <person name="Morris K."/>
            <person name="Thomas K."/>
            <person name="Gtari M."/>
            <person name="Tisa L.S."/>
        </authorList>
    </citation>
    <scope>NUCLEOTIDE SEQUENCE [LARGE SCALE GENOMIC DNA]</scope>
    <source>
        <strain evidence="6">NRRL B-16219</strain>
    </source>
</reference>
<evidence type="ECO:0000256" key="2">
    <source>
        <dbReference type="ARBA" id="ARBA00022801"/>
    </source>
</evidence>
<dbReference type="EMBL" id="MAXA01000224">
    <property type="protein sequence ID" value="OHV27304.1"/>
    <property type="molecule type" value="Genomic_DNA"/>
</dbReference>
<evidence type="ECO:0000256" key="1">
    <source>
        <dbReference type="ARBA" id="ARBA00005964"/>
    </source>
</evidence>
<dbReference type="EC" id="3.1.1.-" evidence="3"/>
<comment type="caution">
    <text evidence="5">The sequence shown here is derived from an EMBL/GenBank/DDBJ whole genome shotgun (WGS) entry which is preliminary data.</text>
</comment>
<dbReference type="AlphaFoldDB" id="A0A1S1Q554"/>
<organism evidence="5 6">
    <name type="scientific">Parafrankia soli</name>
    <dbReference type="NCBI Taxonomy" id="2599596"/>
    <lineage>
        <taxon>Bacteria</taxon>
        <taxon>Bacillati</taxon>
        <taxon>Actinomycetota</taxon>
        <taxon>Actinomycetes</taxon>
        <taxon>Frankiales</taxon>
        <taxon>Frankiaceae</taxon>
        <taxon>Parafrankia</taxon>
    </lineage>
</organism>
<gene>
    <name evidence="5" type="ORF">BBK14_04580</name>
</gene>
<evidence type="ECO:0000256" key="3">
    <source>
        <dbReference type="RuleBase" id="RU361235"/>
    </source>
</evidence>
<evidence type="ECO:0000259" key="4">
    <source>
        <dbReference type="Pfam" id="PF00135"/>
    </source>
</evidence>
<protein>
    <recommendedName>
        <fullName evidence="3">Carboxylic ester hydrolase</fullName>
        <ecNumber evidence="3">3.1.1.-</ecNumber>
    </recommendedName>
</protein>
<sequence>MAEGPVLSFYGLPYAAPPVGALRWRAPAPAAPWSGVRDGSARGHPCPQEGPLAAGASEDCLFVNVTMPADAPRATGTPPAAGGGGTGGSGAGLPVLVWIHGGGFVTGSANDVDMSAFAAGGPAVLVGVNYRLGALGQLALPALNTESGGDAGSYSLADIIAALRWVRANAAAFGGDQGNVAIFGESAGSVNVCGLLAAPSARGLFQRAVMQSGPCQWSLPTMATAEGTGQQFAARMGCTDPAGVLDCLRARPVEQIVAGSGQADILTAPTWAPVVGSRTLPRFPVDAVAAGSAAGVPVLLGTVRDEGRAFTSSYDSGGELTAERFAQIVRAEIPDRADAVLAAYPPGAVPARERLAQVITDRVFACPTAHSADLFSQPRGQPGSGAVVPGRAFMYEFDVPGLGPVTDSVATGATHAGELPYLFRSAASDAPHAGATASERALSAAMVDYWTRFAATGDPNTPPAGAVGGGSGERVLPGWPPWPGERNSTVPDRLALEPGVLLARSGYAVAHHCDLWG</sequence>
<dbReference type="InterPro" id="IPR050654">
    <property type="entry name" value="AChE-related_enzymes"/>
</dbReference>
<feature type="domain" description="Carboxylesterase type B" evidence="4">
    <location>
        <begin position="5"/>
        <end position="482"/>
    </location>
</feature>
<evidence type="ECO:0000313" key="6">
    <source>
        <dbReference type="Proteomes" id="UP000179769"/>
    </source>
</evidence>